<accession>A0A0F9D094</accession>
<proteinExistence type="predicted"/>
<protein>
    <submittedName>
        <fullName evidence="2">Uncharacterized protein</fullName>
    </submittedName>
</protein>
<evidence type="ECO:0000256" key="1">
    <source>
        <dbReference type="SAM" id="MobiDB-lite"/>
    </source>
</evidence>
<name>A0A0F9D094_9ZZZZ</name>
<feature type="region of interest" description="Disordered" evidence="1">
    <location>
        <begin position="130"/>
        <end position="149"/>
    </location>
</feature>
<dbReference type="EMBL" id="LAZR01033771">
    <property type="protein sequence ID" value="KKL47156.1"/>
    <property type="molecule type" value="Genomic_DNA"/>
</dbReference>
<evidence type="ECO:0000313" key="2">
    <source>
        <dbReference type="EMBL" id="KKL47156.1"/>
    </source>
</evidence>
<sequence length="149" mass="15833">MATRRILSAIDLRSSAERQGVTRNQQTIQSIAGLFEIAGQAEQVRQDRQDLDRIARALAGGATIEAIAAAKQKPEFSGGITGGLQRFASAFQPSPGGIGQGIDERAIGSKLSQILNPSLLSPEEERELKLFGQRDRPGAAAVAGPKKQQ</sequence>
<reference evidence="2" key="1">
    <citation type="journal article" date="2015" name="Nature">
        <title>Complex archaea that bridge the gap between prokaryotes and eukaryotes.</title>
        <authorList>
            <person name="Spang A."/>
            <person name="Saw J.H."/>
            <person name="Jorgensen S.L."/>
            <person name="Zaremba-Niedzwiedzka K."/>
            <person name="Martijn J."/>
            <person name="Lind A.E."/>
            <person name="van Eijk R."/>
            <person name="Schleper C."/>
            <person name="Guy L."/>
            <person name="Ettema T.J."/>
        </authorList>
    </citation>
    <scope>NUCLEOTIDE SEQUENCE</scope>
</reference>
<gene>
    <name evidence="2" type="ORF">LCGC14_2338380</name>
</gene>
<organism evidence="2">
    <name type="scientific">marine sediment metagenome</name>
    <dbReference type="NCBI Taxonomy" id="412755"/>
    <lineage>
        <taxon>unclassified sequences</taxon>
        <taxon>metagenomes</taxon>
        <taxon>ecological metagenomes</taxon>
    </lineage>
</organism>
<dbReference type="AlphaFoldDB" id="A0A0F9D094"/>
<comment type="caution">
    <text evidence="2">The sequence shown here is derived from an EMBL/GenBank/DDBJ whole genome shotgun (WGS) entry which is preliminary data.</text>
</comment>
<feature type="non-terminal residue" evidence="2">
    <location>
        <position position="149"/>
    </location>
</feature>